<evidence type="ECO:0000313" key="1">
    <source>
        <dbReference type="EMBL" id="KAI3722431.1"/>
    </source>
</evidence>
<accession>A0ACB9BK85</accession>
<protein>
    <submittedName>
        <fullName evidence="1">Uncharacterized protein</fullName>
    </submittedName>
</protein>
<dbReference type="EMBL" id="CM042014">
    <property type="protein sequence ID" value="KAI3722431.1"/>
    <property type="molecule type" value="Genomic_DNA"/>
</dbReference>
<organism evidence="1 2">
    <name type="scientific">Cichorium intybus</name>
    <name type="common">Chicory</name>
    <dbReference type="NCBI Taxonomy" id="13427"/>
    <lineage>
        <taxon>Eukaryota</taxon>
        <taxon>Viridiplantae</taxon>
        <taxon>Streptophyta</taxon>
        <taxon>Embryophyta</taxon>
        <taxon>Tracheophyta</taxon>
        <taxon>Spermatophyta</taxon>
        <taxon>Magnoliopsida</taxon>
        <taxon>eudicotyledons</taxon>
        <taxon>Gunneridae</taxon>
        <taxon>Pentapetalae</taxon>
        <taxon>asterids</taxon>
        <taxon>campanulids</taxon>
        <taxon>Asterales</taxon>
        <taxon>Asteraceae</taxon>
        <taxon>Cichorioideae</taxon>
        <taxon>Cichorieae</taxon>
        <taxon>Cichoriinae</taxon>
        <taxon>Cichorium</taxon>
    </lineage>
</organism>
<proteinExistence type="predicted"/>
<name>A0ACB9BK85_CICIN</name>
<keyword evidence="2" id="KW-1185">Reference proteome</keyword>
<evidence type="ECO:0000313" key="2">
    <source>
        <dbReference type="Proteomes" id="UP001055811"/>
    </source>
</evidence>
<sequence length="91" mass="9789">MEAFLENPNSDSIFSDSKEKAQSTVEASQGEKEAVTVDGEKEAVAIGDEKEAVAVGGRSKAAAADERHRSMVTQGRRKKRCRTVVGYESNA</sequence>
<dbReference type="Proteomes" id="UP001055811">
    <property type="component" value="Linkage Group LG06"/>
</dbReference>
<reference evidence="2" key="1">
    <citation type="journal article" date="2022" name="Mol. Ecol. Resour.">
        <title>The genomes of chicory, endive, great burdock and yacon provide insights into Asteraceae palaeo-polyploidization history and plant inulin production.</title>
        <authorList>
            <person name="Fan W."/>
            <person name="Wang S."/>
            <person name="Wang H."/>
            <person name="Wang A."/>
            <person name="Jiang F."/>
            <person name="Liu H."/>
            <person name="Zhao H."/>
            <person name="Xu D."/>
            <person name="Zhang Y."/>
        </authorList>
    </citation>
    <scope>NUCLEOTIDE SEQUENCE [LARGE SCALE GENOMIC DNA]</scope>
    <source>
        <strain evidence="2">cv. Punajuju</strain>
    </source>
</reference>
<comment type="caution">
    <text evidence="1">The sequence shown here is derived from an EMBL/GenBank/DDBJ whole genome shotgun (WGS) entry which is preliminary data.</text>
</comment>
<gene>
    <name evidence="1" type="ORF">L2E82_33469</name>
</gene>
<reference evidence="1 2" key="2">
    <citation type="journal article" date="2022" name="Mol. Ecol. Resour.">
        <title>The genomes of chicory, endive, great burdock and yacon provide insights into Asteraceae paleo-polyploidization history and plant inulin production.</title>
        <authorList>
            <person name="Fan W."/>
            <person name="Wang S."/>
            <person name="Wang H."/>
            <person name="Wang A."/>
            <person name="Jiang F."/>
            <person name="Liu H."/>
            <person name="Zhao H."/>
            <person name="Xu D."/>
            <person name="Zhang Y."/>
        </authorList>
    </citation>
    <scope>NUCLEOTIDE SEQUENCE [LARGE SCALE GENOMIC DNA]</scope>
    <source>
        <strain evidence="2">cv. Punajuju</strain>
        <tissue evidence="1">Leaves</tissue>
    </source>
</reference>